<feature type="domain" description="PhoD-like phosphatase metallophosphatase" evidence="2">
    <location>
        <begin position="293"/>
        <end position="574"/>
    </location>
</feature>
<reference evidence="3 4" key="1">
    <citation type="journal article" date="2010" name="Cell">
        <title>The genome of Naegleria gruberi illuminates early eukaryotic versatility.</title>
        <authorList>
            <person name="Fritz-Laylin L.K."/>
            <person name="Prochnik S.E."/>
            <person name="Ginger M.L."/>
            <person name="Dacks J.B."/>
            <person name="Carpenter M.L."/>
            <person name="Field M.C."/>
            <person name="Kuo A."/>
            <person name="Paredez A."/>
            <person name="Chapman J."/>
            <person name="Pham J."/>
            <person name="Shu S."/>
            <person name="Neupane R."/>
            <person name="Cipriano M."/>
            <person name="Mancuso J."/>
            <person name="Tu H."/>
            <person name="Salamov A."/>
            <person name="Lindquist E."/>
            <person name="Shapiro H."/>
            <person name="Lucas S."/>
            <person name="Grigoriev I.V."/>
            <person name="Cande W.Z."/>
            <person name="Fulton C."/>
            <person name="Rokhsar D.S."/>
            <person name="Dawson S.C."/>
        </authorList>
    </citation>
    <scope>NUCLEOTIDE SEQUENCE [LARGE SCALE GENOMIC DNA]</scope>
    <source>
        <strain evidence="3 4">NEG-M</strain>
    </source>
</reference>
<dbReference type="AlphaFoldDB" id="D2V1T4"/>
<name>D2V1T4_NAEGR</name>
<dbReference type="EMBL" id="GG738848">
    <property type="protein sequence ID" value="EFC49366.1"/>
    <property type="molecule type" value="Genomic_DNA"/>
</dbReference>
<keyword evidence="1" id="KW-0812">Transmembrane</keyword>
<dbReference type="KEGG" id="ngr:NAEGRDRAFT_62688"/>
<proteinExistence type="predicted"/>
<dbReference type="Proteomes" id="UP000006671">
    <property type="component" value="Unassembled WGS sequence"/>
</dbReference>
<keyword evidence="1" id="KW-0472">Membrane</keyword>
<dbReference type="GeneID" id="8850036"/>
<sequence length="719" mass="84374">MQDNEGVTMRRLRMFLFDCNHDSVDALHDKTLNLSEKNCIGERRIMMVNELKSRNEMLLLMEGGGDQVVNNSSNLLNVYKRRWMAYIVIVLFACTLINFVSSQPYANSIMFSKVVHHKPSQQKDPLMIVVGEVTDTSARILYEWAPPYVIRDLQNPQDISLFVDVKKRIETIFASKSNIKMYKQNKDDFEFIYLMMTEQERLEWTKQHTSQYKIVLRRTDTRTVVNGKDIHGQVVEVKDREGPKVLQFTSLIPNTCYTVEFIRLESVNEDEDYATFCTISTDPFSLTSNVRIAAMSCDRLFEDEDITTFDEFYIEHQNNLWDYVIHLGDQVYADWVYHEYVKKINPDATFDDLVNAFRYVYRNTWKYNAVQRILRHGSHLMIPDDHDIINNLDRWMMEQDSNQQFKRMILAGKEVFFEYQYQLIKDSLVAGSRQELVSNEPIYYFRDIGIACIALMDLRFERTFNGDSTHPLFGSKQLKELQSFLSTCMNNENRSIKIKRALIFTSIPILFFGDTFSSVVYAAEKERYTTHPDFKQDVINFLDYLSNTYGTYRIVFVGGDIHQFLKSRICKSPDQCFEQLITSGMTIASTVSSEFKIIVANLIDFFFFANPTLDHWYLVRKTNDEDEPLLQHSIRRNYGIIEMKPDGNIAQLKGSESRYYNRRDYLVQLLFDKGSGYMLGTLIFLSGFVFPISVVVYTFRFLRFLYNYFSQGKKKEHSN</sequence>
<dbReference type="SUPFAM" id="SSF56300">
    <property type="entry name" value="Metallo-dependent phosphatases"/>
    <property type="match status" value="1"/>
</dbReference>
<dbReference type="InterPro" id="IPR029052">
    <property type="entry name" value="Metallo-depent_PP-like"/>
</dbReference>
<dbReference type="Gene3D" id="3.60.21.70">
    <property type="entry name" value="PhoD-like phosphatase"/>
    <property type="match status" value="1"/>
</dbReference>
<dbReference type="Pfam" id="PF09423">
    <property type="entry name" value="PhoD"/>
    <property type="match status" value="1"/>
</dbReference>
<dbReference type="OrthoDB" id="2419400at2759"/>
<dbReference type="InterPro" id="IPR018946">
    <property type="entry name" value="PhoD-like_MPP"/>
</dbReference>
<dbReference type="InParanoid" id="D2V1T4"/>
<evidence type="ECO:0000313" key="3">
    <source>
        <dbReference type="EMBL" id="EFC49366.1"/>
    </source>
</evidence>
<dbReference type="VEuPathDB" id="AmoebaDB:NAEGRDRAFT_62688"/>
<dbReference type="InterPro" id="IPR038607">
    <property type="entry name" value="PhoD-like_sf"/>
</dbReference>
<accession>D2V1T4</accession>
<dbReference type="PANTHER" id="PTHR37031:SF2">
    <property type="entry name" value="PHOD-LIKE PHOSPHATASE METALLOPHOSPHATASE DOMAIN-CONTAINING PROTEIN"/>
    <property type="match status" value="1"/>
</dbReference>
<dbReference type="RefSeq" id="XP_002682110.1">
    <property type="nucleotide sequence ID" value="XM_002682064.1"/>
</dbReference>
<organism evidence="4">
    <name type="scientific">Naegleria gruberi</name>
    <name type="common">Amoeba</name>
    <dbReference type="NCBI Taxonomy" id="5762"/>
    <lineage>
        <taxon>Eukaryota</taxon>
        <taxon>Discoba</taxon>
        <taxon>Heterolobosea</taxon>
        <taxon>Tetramitia</taxon>
        <taxon>Eutetramitia</taxon>
        <taxon>Vahlkampfiidae</taxon>
        <taxon>Naegleria</taxon>
    </lineage>
</organism>
<evidence type="ECO:0000313" key="4">
    <source>
        <dbReference type="Proteomes" id="UP000006671"/>
    </source>
</evidence>
<keyword evidence="4" id="KW-1185">Reference proteome</keyword>
<dbReference type="PANTHER" id="PTHR37031">
    <property type="entry name" value="METALLOPHOSPHATASE BINDING DOMAIN PROTEIN"/>
    <property type="match status" value="1"/>
</dbReference>
<dbReference type="OMA" id="YANSIMF"/>
<dbReference type="eggNOG" id="ENOG502S3RM">
    <property type="taxonomic scope" value="Eukaryota"/>
</dbReference>
<evidence type="ECO:0000259" key="2">
    <source>
        <dbReference type="Pfam" id="PF09423"/>
    </source>
</evidence>
<protein>
    <submittedName>
        <fullName evidence="3">Predicted protein</fullName>
    </submittedName>
</protein>
<evidence type="ECO:0000256" key="1">
    <source>
        <dbReference type="SAM" id="Phobius"/>
    </source>
</evidence>
<dbReference type="STRING" id="5762.D2V1T4"/>
<gene>
    <name evidence="3" type="ORF">NAEGRDRAFT_62688</name>
</gene>
<feature type="transmembrane region" description="Helical" evidence="1">
    <location>
        <begin position="83"/>
        <end position="101"/>
    </location>
</feature>
<feature type="transmembrane region" description="Helical" evidence="1">
    <location>
        <begin position="677"/>
        <end position="699"/>
    </location>
</feature>
<keyword evidence="1" id="KW-1133">Transmembrane helix</keyword>